<dbReference type="AlphaFoldDB" id="A0A2T1FZL2"/>
<evidence type="ECO:0000313" key="1">
    <source>
        <dbReference type="EMBL" id="PSB50401.1"/>
    </source>
</evidence>
<dbReference type="OrthoDB" id="4350698at2"/>
<gene>
    <name evidence="1" type="ORF">C7B77_22820</name>
</gene>
<proteinExistence type="predicted"/>
<dbReference type="Proteomes" id="UP000238937">
    <property type="component" value="Unassembled WGS sequence"/>
</dbReference>
<reference evidence="1 2" key="1">
    <citation type="submission" date="2018-03" db="EMBL/GenBank/DDBJ databases">
        <title>The ancient ancestry and fast evolution of plastids.</title>
        <authorList>
            <person name="Moore K.R."/>
            <person name="Magnabosco C."/>
            <person name="Momper L."/>
            <person name="Gold D.A."/>
            <person name="Bosak T."/>
            <person name="Fournier G.P."/>
        </authorList>
    </citation>
    <scope>NUCLEOTIDE SEQUENCE [LARGE SCALE GENOMIC DNA]</scope>
    <source>
        <strain evidence="1 2">CCALA 037</strain>
    </source>
</reference>
<name>A0A2T1FZL2_9CYAN</name>
<comment type="caution">
    <text evidence="1">The sequence shown here is derived from an EMBL/GenBank/DDBJ whole genome shotgun (WGS) entry which is preliminary data.</text>
</comment>
<organism evidence="1 2">
    <name type="scientific">Chamaesiphon polymorphus CCALA 037</name>
    <dbReference type="NCBI Taxonomy" id="2107692"/>
    <lineage>
        <taxon>Bacteria</taxon>
        <taxon>Bacillati</taxon>
        <taxon>Cyanobacteriota</taxon>
        <taxon>Cyanophyceae</taxon>
        <taxon>Gomontiellales</taxon>
        <taxon>Chamaesiphonaceae</taxon>
        <taxon>Chamaesiphon</taxon>
    </lineage>
</organism>
<dbReference type="RefSeq" id="WP_106310320.1">
    <property type="nucleotide sequence ID" value="NZ_PVWO01000400.1"/>
</dbReference>
<evidence type="ECO:0000313" key="2">
    <source>
        <dbReference type="Proteomes" id="UP000238937"/>
    </source>
</evidence>
<keyword evidence="2" id="KW-1185">Reference proteome</keyword>
<sequence>MFEITLSTTIAADAIAAAFSRLIPTGLKIDVFPTSDTPDEVGAIWAWMEETNDPAWPCSIAVIHHGDECELGSYPDLRVAEYLHQCFGCNVLCCIYYPFMGISNPQDPYWALVIVSGQWYFADTCGTALMGFDLVGAEEDDKVELIRPISVPNVWAK</sequence>
<accession>A0A2T1FZL2</accession>
<dbReference type="EMBL" id="PVWO01000400">
    <property type="protein sequence ID" value="PSB50401.1"/>
    <property type="molecule type" value="Genomic_DNA"/>
</dbReference>
<protein>
    <submittedName>
        <fullName evidence="1">Uncharacterized protein</fullName>
    </submittedName>
</protein>